<dbReference type="SUPFAM" id="SSF52540">
    <property type="entry name" value="P-loop containing nucleoside triphosphate hydrolases"/>
    <property type="match status" value="1"/>
</dbReference>
<dbReference type="eggNOG" id="COG3629">
    <property type="taxonomic scope" value="Bacteria"/>
</dbReference>
<evidence type="ECO:0000256" key="1">
    <source>
        <dbReference type="ARBA" id="ARBA00023012"/>
    </source>
</evidence>
<keyword evidence="1" id="KW-0902">Two-component regulatory system</keyword>
<dbReference type="STRING" id="452652.KSE_59130"/>
<dbReference type="GO" id="GO:0000160">
    <property type="term" value="P:phosphorelay signal transduction system"/>
    <property type="evidence" value="ECO:0007669"/>
    <property type="project" value="UniProtKB-KW"/>
</dbReference>
<dbReference type="Gene3D" id="1.10.10.10">
    <property type="entry name" value="Winged helix-like DNA-binding domain superfamily/Winged helix DNA-binding domain"/>
    <property type="match status" value="2"/>
</dbReference>
<dbReference type="Pfam" id="PF13424">
    <property type="entry name" value="TPR_12"/>
    <property type="match status" value="1"/>
</dbReference>
<gene>
    <name evidence="5" type="ordered locus">KSE_59130</name>
</gene>
<organism evidence="5 6">
    <name type="scientific">Kitasatospora setae (strain ATCC 33774 / DSM 43861 / JCM 3304 / KCC A-0304 / NBRC 14216 / KM-6054)</name>
    <name type="common">Streptomyces setae</name>
    <dbReference type="NCBI Taxonomy" id="452652"/>
    <lineage>
        <taxon>Bacteria</taxon>
        <taxon>Bacillati</taxon>
        <taxon>Actinomycetota</taxon>
        <taxon>Actinomycetes</taxon>
        <taxon>Kitasatosporales</taxon>
        <taxon>Streptomycetaceae</taxon>
        <taxon>Kitasatospora</taxon>
    </lineage>
</organism>
<dbReference type="PANTHER" id="PTHR35807">
    <property type="entry name" value="TRANSCRIPTIONAL REGULATOR REDD-RELATED"/>
    <property type="match status" value="1"/>
</dbReference>
<dbReference type="InterPro" id="IPR011990">
    <property type="entry name" value="TPR-like_helical_dom_sf"/>
</dbReference>
<dbReference type="SUPFAM" id="SSF46894">
    <property type="entry name" value="C-terminal effector domain of the bipartite response regulators"/>
    <property type="match status" value="1"/>
</dbReference>
<dbReference type="AlphaFoldDB" id="E4N0J9"/>
<dbReference type="Proteomes" id="UP000007076">
    <property type="component" value="Chromosome"/>
</dbReference>
<dbReference type="InterPro" id="IPR019734">
    <property type="entry name" value="TPR_rpt"/>
</dbReference>
<keyword evidence="2" id="KW-0805">Transcription regulation</keyword>
<dbReference type="EMBL" id="AP010968">
    <property type="protein sequence ID" value="BAJ31683.1"/>
    <property type="molecule type" value="Genomic_DNA"/>
</dbReference>
<dbReference type="RefSeq" id="WP_014138980.1">
    <property type="nucleotide sequence ID" value="NC_016109.1"/>
</dbReference>
<dbReference type="eggNOG" id="COG3903">
    <property type="taxonomic scope" value="Bacteria"/>
</dbReference>
<keyword evidence="6" id="KW-1185">Reference proteome</keyword>
<dbReference type="GO" id="GO:0006355">
    <property type="term" value="P:regulation of DNA-templated transcription"/>
    <property type="evidence" value="ECO:0007669"/>
    <property type="project" value="InterPro"/>
</dbReference>
<proteinExistence type="predicted"/>
<evidence type="ECO:0000259" key="4">
    <source>
        <dbReference type="SMART" id="SM01043"/>
    </source>
</evidence>
<name>E4N0J9_KITSK</name>
<sequence>MHERVIATMLLQPGKVLPVSRLVEAVWAEDPPATASHQVRKAVADLRRRIPGGSALIVTEGPGYAVVLADGQSDLNDFNELLRRSREHTAEGRPAEAAEALRAALALWRGPVLSGAGGAVVEAAATVLEETRLAAAEQLFDLRLALGESVELVVELRGLMAEHPLRETLRAQLMLALYRSGRQAEALQEYARARELLVEELGIDPGAQLTRMYEDILRANPELGGPESAIPAALPAQPAAPPPPAPVPCTLPHGLPDFTGRERELRKVLEAAGRESRGPRIIAIDGMGGAGKTALAVHAAHQLSGEYPDGQIFLDLRGFSPDQEPLRPWAALDVLLRLLGVPAEEIPTDGPGRIALWRARLTGRVLLLFDNAGDAGQVLPLLPPSPDCLVLVTSRARLVDLDGARWVSLGLLPPEESDAMIREVLGTERVEREPEAAEELAALCGHLPLALRLALARLRKRPSWSIWYLVERLQDETHLLDELSAGERSVAANLNLSYRALDEEQRTAFRLLAQHPGPEIDLHASAALLATAPRNAEDLLEDLLDKHLLQQHDSTRYAFHDLVRAFALSVGDGVTGPQELAAVRRMVGYYVAATDRACEVLFPHRGALLLAAPEPGPAAEPALPRLTDPERSLEWFDREIGCVLVLLERHADRCPPVHVFRLARNASFLLNLRTRTGEFVEVSTAAVAAARQIGDSHLVARGLANLGVAHWKLGRFEAGLPAAEEALSLAQQGEDPRDVPFVLGLLAVLHYALGNLAKALDYGNRAIALHQSLGSKRPQAEDWATVCSVLTALGLHQEAVEAARNAIELSQELGYSDNEVVAWTCLALALLGLGDVAGAREAVDRALALNDASKKPENHGLALAVSADLYHRLGLAERSREHERQALEQLGVRSTRQRAATAHNLLGLARLRGGEPQRALELHGAAYEHADGIGHRVETAHALDGLAAAYRELGRTAEAEAYAARAGELFAAMGLPEAGRRRP</sequence>
<dbReference type="GO" id="GO:0003677">
    <property type="term" value="F:DNA binding"/>
    <property type="evidence" value="ECO:0007669"/>
    <property type="project" value="InterPro"/>
</dbReference>
<evidence type="ECO:0000313" key="6">
    <source>
        <dbReference type="Proteomes" id="UP000007076"/>
    </source>
</evidence>
<dbReference type="SMART" id="SM00028">
    <property type="entry name" value="TPR"/>
    <property type="match status" value="7"/>
</dbReference>
<evidence type="ECO:0000256" key="2">
    <source>
        <dbReference type="ARBA" id="ARBA00023015"/>
    </source>
</evidence>
<dbReference type="PANTHER" id="PTHR35807:SF1">
    <property type="entry name" value="TRANSCRIPTIONAL REGULATOR REDD"/>
    <property type="match status" value="1"/>
</dbReference>
<dbReference type="KEGG" id="ksk:KSE_59130"/>
<dbReference type="SMART" id="SM01043">
    <property type="entry name" value="BTAD"/>
    <property type="match status" value="1"/>
</dbReference>
<protein>
    <submittedName>
        <fullName evidence="5">Putative AfsR family transcriptional regulator</fullName>
    </submittedName>
</protein>
<dbReference type="InterPro" id="IPR027417">
    <property type="entry name" value="P-loop_NTPase"/>
</dbReference>
<evidence type="ECO:0000313" key="5">
    <source>
        <dbReference type="EMBL" id="BAJ31683.1"/>
    </source>
</evidence>
<dbReference type="InterPro" id="IPR036388">
    <property type="entry name" value="WH-like_DNA-bd_sf"/>
</dbReference>
<evidence type="ECO:0000256" key="3">
    <source>
        <dbReference type="ARBA" id="ARBA00023163"/>
    </source>
</evidence>
<dbReference type="InterPro" id="IPR005158">
    <property type="entry name" value="BTAD"/>
</dbReference>
<dbReference type="Pfam" id="PF13374">
    <property type="entry name" value="TPR_10"/>
    <property type="match status" value="1"/>
</dbReference>
<dbReference type="CDD" id="cd15831">
    <property type="entry name" value="BTAD"/>
    <property type="match status" value="1"/>
</dbReference>
<dbReference type="Pfam" id="PF03704">
    <property type="entry name" value="BTAD"/>
    <property type="match status" value="1"/>
</dbReference>
<dbReference type="InterPro" id="IPR016032">
    <property type="entry name" value="Sig_transdc_resp-reg_C-effctor"/>
</dbReference>
<reference evidence="5 6" key="1">
    <citation type="journal article" date="2010" name="DNA Res.">
        <title>Genome sequence of Kitasatospora setae NBRC 14216T: an evolutionary snapshot of the family Streptomycetaceae.</title>
        <authorList>
            <person name="Ichikawa N."/>
            <person name="Oguchi A."/>
            <person name="Ikeda H."/>
            <person name="Ishikawa J."/>
            <person name="Kitani S."/>
            <person name="Watanabe Y."/>
            <person name="Nakamura S."/>
            <person name="Katano Y."/>
            <person name="Kishi E."/>
            <person name="Sasagawa M."/>
            <person name="Ankai A."/>
            <person name="Fukui S."/>
            <person name="Hashimoto Y."/>
            <person name="Kamata S."/>
            <person name="Otoguro M."/>
            <person name="Tanikawa S."/>
            <person name="Nihira T."/>
            <person name="Horinouchi S."/>
            <person name="Ohnishi Y."/>
            <person name="Hayakawa M."/>
            <person name="Kuzuyama T."/>
            <person name="Arisawa A."/>
            <person name="Nomoto F."/>
            <person name="Miura H."/>
            <person name="Takahashi Y."/>
            <person name="Fujita N."/>
        </authorList>
    </citation>
    <scope>NUCLEOTIDE SEQUENCE [LARGE SCALE GENOMIC DNA]</scope>
    <source>
        <strain evidence="6">ATCC 33774 / DSM 43861 / JCM 3304 / KCC A-0304 / NBRC 14216 / KM-6054</strain>
    </source>
</reference>
<dbReference type="Gene3D" id="1.25.40.10">
    <property type="entry name" value="Tetratricopeptide repeat domain"/>
    <property type="match status" value="3"/>
</dbReference>
<keyword evidence="3" id="KW-0804">Transcription</keyword>
<dbReference type="InterPro" id="IPR051677">
    <property type="entry name" value="AfsR-DnrI-RedD_regulator"/>
</dbReference>
<dbReference type="SUPFAM" id="SSF48452">
    <property type="entry name" value="TPR-like"/>
    <property type="match status" value="3"/>
</dbReference>
<dbReference type="HOGENOM" id="CLU_004665_2_0_11"/>
<dbReference type="GO" id="GO:0043531">
    <property type="term" value="F:ADP binding"/>
    <property type="evidence" value="ECO:0007669"/>
    <property type="project" value="InterPro"/>
</dbReference>
<dbReference type="PATRIC" id="fig|452652.3.peg.5921"/>
<accession>E4N0J9</accession>
<feature type="domain" description="Bacterial transcriptional activator" evidence="4">
    <location>
        <begin position="73"/>
        <end position="217"/>
    </location>
</feature>
<dbReference type="Gene3D" id="3.40.50.300">
    <property type="entry name" value="P-loop containing nucleotide triphosphate hydrolases"/>
    <property type="match status" value="1"/>
</dbReference>